<dbReference type="AlphaFoldDB" id="A0A5C3M559"/>
<evidence type="ECO:0000256" key="6">
    <source>
        <dbReference type="ARBA" id="ARBA00022989"/>
    </source>
</evidence>
<comment type="subcellular location">
    <subcellularLocation>
        <location evidence="1">Membrane</location>
        <topology evidence="1">Multi-pass membrane protein</topology>
    </subcellularLocation>
</comment>
<comment type="pathway">
    <text evidence="2">Secondary metabolite biosynthesis.</text>
</comment>
<evidence type="ECO:0000259" key="9">
    <source>
        <dbReference type="Pfam" id="PF13813"/>
    </source>
</evidence>
<dbReference type="GO" id="GO:0016020">
    <property type="term" value="C:membrane"/>
    <property type="evidence" value="ECO:0007669"/>
    <property type="project" value="UniProtKB-SubCell"/>
</dbReference>
<evidence type="ECO:0000256" key="7">
    <source>
        <dbReference type="ARBA" id="ARBA00023136"/>
    </source>
</evidence>
<proteinExistence type="inferred from homology"/>
<protein>
    <submittedName>
        <fullName evidence="10">Membrane bound O-acyl transferase family-domain-containing protein</fullName>
    </submittedName>
</protein>
<evidence type="ECO:0000256" key="1">
    <source>
        <dbReference type="ARBA" id="ARBA00004141"/>
    </source>
</evidence>
<dbReference type="Proteomes" id="UP000308652">
    <property type="component" value="Unassembled WGS sequence"/>
</dbReference>
<keyword evidence="4 10" id="KW-0808">Transferase</keyword>
<accession>A0A5C3M559</accession>
<name>A0A5C3M559_9AGAR</name>
<feature type="transmembrane region" description="Helical" evidence="8">
    <location>
        <begin position="296"/>
        <end position="318"/>
    </location>
</feature>
<feature type="domain" description="Wax synthase" evidence="9">
    <location>
        <begin position="256"/>
        <end position="327"/>
    </location>
</feature>
<evidence type="ECO:0000256" key="4">
    <source>
        <dbReference type="ARBA" id="ARBA00022679"/>
    </source>
</evidence>
<feature type="transmembrane region" description="Helical" evidence="8">
    <location>
        <begin position="79"/>
        <end position="101"/>
    </location>
</feature>
<evidence type="ECO:0000256" key="2">
    <source>
        <dbReference type="ARBA" id="ARBA00005179"/>
    </source>
</evidence>
<organism evidence="10 11">
    <name type="scientific">Crucibulum laeve</name>
    <dbReference type="NCBI Taxonomy" id="68775"/>
    <lineage>
        <taxon>Eukaryota</taxon>
        <taxon>Fungi</taxon>
        <taxon>Dikarya</taxon>
        <taxon>Basidiomycota</taxon>
        <taxon>Agaricomycotina</taxon>
        <taxon>Agaricomycetes</taxon>
        <taxon>Agaricomycetidae</taxon>
        <taxon>Agaricales</taxon>
        <taxon>Agaricineae</taxon>
        <taxon>Nidulariaceae</taxon>
        <taxon>Crucibulum</taxon>
    </lineage>
</organism>
<keyword evidence="7 8" id="KW-0472">Membrane</keyword>
<dbReference type="Pfam" id="PF13813">
    <property type="entry name" value="MBOAT_2"/>
    <property type="match status" value="1"/>
</dbReference>
<sequence>MCWLAQLVPPPHTRGPLTYDSFTQDLLPPILLYYATAVLVLFTGTFGIRLAILPMTLWSAFRAATRIDLSAGYNDERLIYVNQGLLLAMSVLAARVIIWTFQLQPYRRLESPNSPSEKAQDTSTLSPGRILIDALDLSWNLRGHGWNWSNGLQIPPEKRPTSSISVFALATASSAIQHILIFDILHYSVQWFSPSSIGSPRGGTIFEESMAPIQRYSRSTLITFLSGLVIYCAIQLAYDLLTLIAMFVFRQQPSQWPPLFDTPWLASSLTEFWAKRWHQLFRDCFISLGGKPLSLLLGRIGGVLGAFLISGILHDFGLWGMGKGTEFQSMGGYFILMGVGIILEHTWRRIAGVRVGGILGWIWTIMWVVGWGNILVDAWSRRGLVGSVFFPDSIRPTNYIFGPLFP</sequence>
<keyword evidence="11" id="KW-1185">Reference proteome</keyword>
<dbReference type="GO" id="GO:0006629">
    <property type="term" value="P:lipid metabolic process"/>
    <property type="evidence" value="ECO:0007669"/>
    <property type="project" value="InterPro"/>
</dbReference>
<feature type="transmembrane region" description="Helical" evidence="8">
    <location>
        <begin position="353"/>
        <end position="376"/>
    </location>
</feature>
<dbReference type="InterPro" id="IPR032805">
    <property type="entry name" value="Wax_synthase_dom"/>
</dbReference>
<dbReference type="PANTHER" id="PTHR31595:SF57">
    <property type="entry name" value="OS04G0481900 PROTEIN"/>
    <property type="match status" value="1"/>
</dbReference>
<dbReference type="EMBL" id="ML213597">
    <property type="protein sequence ID" value="TFK40027.1"/>
    <property type="molecule type" value="Genomic_DNA"/>
</dbReference>
<feature type="transmembrane region" description="Helical" evidence="8">
    <location>
        <begin position="31"/>
        <end position="58"/>
    </location>
</feature>
<feature type="transmembrane region" description="Helical" evidence="8">
    <location>
        <begin position="221"/>
        <end position="249"/>
    </location>
</feature>
<reference evidence="10 11" key="1">
    <citation type="journal article" date="2019" name="Nat. Ecol. Evol.">
        <title>Megaphylogeny resolves global patterns of mushroom evolution.</title>
        <authorList>
            <person name="Varga T."/>
            <person name="Krizsan K."/>
            <person name="Foldi C."/>
            <person name="Dima B."/>
            <person name="Sanchez-Garcia M."/>
            <person name="Sanchez-Ramirez S."/>
            <person name="Szollosi G.J."/>
            <person name="Szarkandi J.G."/>
            <person name="Papp V."/>
            <person name="Albert L."/>
            <person name="Andreopoulos W."/>
            <person name="Angelini C."/>
            <person name="Antonin V."/>
            <person name="Barry K.W."/>
            <person name="Bougher N.L."/>
            <person name="Buchanan P."/>
            <person name="Buyck B."/>
            <person name="Bense V."/>
            <person name="Catcheside P."/>
            <person name="Chovatia M."/>
            <person name="Cooper J."/>
            <person name="Damon W."/>
            <person name="Desjardin D."/>
            <person name="Finy P."/>
            <person name="Geml J."/>
            <person name="Haridas S."/>
            <person name="Hughes K."/>
            <person name="Justo A."/>
            <person name="Karasinski D."/>
            <person name="Kautmanova I."/>
            <person name="Kiss B."/>
            <person name="Kocsube S."/>
            <person name="Kotiranta H."/>
            <person name="LaButti K.M."/>
            <person name="Lechner B.E."/>
            <person name="Liimatainen K."/>
            <person name="Lipzen A."/>
            <person name="Lukacs Z."/>
            <person name="Mihaltcheva S."/>
            <person name="Morgado L.N."/>
            <person name="Niskanen T."/>
            <person name="Noordeloos M.E."/>
            <person name="Ohm R.A."/>
            <person name="Ortiz-Santana B."/>
            <person name="Ovrebo C."/>
            <person name="Racz N."/>
            <person name="Riley R."/>
            <person name="Savchenko A."/>
            <person name="Shiryaev A."/>
            <person name="Soop K."/>
            <person name="Spirin V."/>
            <person name="Szebenyi C."/>
            <person name="Tomsovsky M."/>
            <person name="Tulloss R.E."/>
            <person name="Uehling J."/>
            <person name="Grigoriev I.V."/>
            <person name="Vagvolgyi C."/>
            <person name="Papp T."/>
            <person name="Martin F.M."/>
            <person name="Miettinen O."/>
            <person name="Hibbett D.S."/>
            <person name="Nagy L.G."/>
        </authorList>
    </citation>
    <scope>NUCLEOTIDE SEQUENCE [LARGE SCALE GENOMIC DNA]</scope>
    <source>
        <strain evidence="10 11">CBS 166.37</strain>
    </source>
</reference>
<evidence type="ECO:0000256" key="8">
    <source>
        <dbReference type="SAM" id="Phobius"/>
    </source>
</evidence>
<dbReference type="OrthoDB" id="1077582at2759"/>
<feature type="transmembrane region" description="Helical" evidence="8">
    <location>
        <begin position="330"/>
        <end position="347"/>
    </location>
</feature>
<keyword evidence="5 8" id="KW-0812">Transmembrane</keyword>
<evidence type="ECO:0000313" key="10">
    <source>
        <dbReference type="EMBL" id="TFK40027.1"/>
    </source>
</evidence>
<evidence type="ECO:0000313" key="11">
    <source>
        <dbReference type="Proteomes" id="UP000308652"/>
    </source>
</evidence>
<keyword evidence="6 8" id="KW-1133">Transmembrane helix</keyword>
<evidence type="ECO:0000256" key="3">
    <source>
        <dbReference type="ARBA" id="ARBA00007282"/>
    </source>
</evidence>
<dbReference type="InterPro" id="IPR044851">
    <property type="entry name" value="Wax_synthase"/>
</dbReference>
<gene>
    <name evidence="10" type="ORF">BDQ12DRAFT_680234</name>
</gene>
<dbReference type="STRING" id="68775.A0A5C3M559"/>
<dbReference type="PANTHER" id="PTHR31595">
    <property type="entry name" value="LONG-CHAIN-ALCOHOL O-FATTY-ACYLTRANSFERASE 3-RELATED"/>
    <property type="match status" value="1"/>
</dbReference>
<evidence type="ECO:0000256" key="5">
    <source>
        <dbReference type="ARBA" id="ARBA00022692"/>
    </source>
</evidence>
<dbReference type="GO" id="GO:0008374">
    <property type="term" value="F:O-acyltransferase activity"/>
    <property type="evidence" value="ECO:0007669"/>
    <property type="project" value="InterPro"/>
</dbReference>
<comment type="similarity">
    <text evidence="3">Belongs to the wax synthase family.</text>
</comment>